<gene>
    <name evidence="1" type="ORF">HID58_013437</name>
</gene>
<name>A0ABQ8E3X1_BRANA</name>
<reference evidence="1 2" key="1">
    <citation type="submission" date="2021-05" db="EMBL/GenBank/DDBJ databases">
        <title>Genome Assembly of Synthetic Allotetraploid Brassica napus Reveals Homoeologous Exchanges between Subgenomes.</title>
        <authorList>
            <person name="Davis J.T."/>
        </authorList>
    </citation>
    <scope>NUCLEOTIDE SEQUENCE [LARGE SCALE GENOMIC DNA]</scope>
    <source>
        <strain evidence="2">cv. Da-Ae</strain>
        <tissue evidence="1">Seedling</tissue>
    </source>
</reference>
<dbReference type="Proteomes" id="UP000824890">
    <property type="component" value="Unassembled WGS sequence"/>
</dbReference>
<evidence type="ECO:0000313" key="1">
    <source>
        <dbReference type="EMBL" id="KAH0936320.1"/>
    </source>
</evidence>
<organism evidence="1 2">
    <name type="scientific">Brassica napus</name>
    <name type="common">Rape</name>
    <dbReference type="NCBI Taxonomy" id="3708"/>
    <lineage>
        <taxon>Eukaryota</taxon>
        <taxon>Viridiplantae</taxon>
        <taxon>Streptophyta</taxon>
        <taxon>Embryophyta</taxon>
        <taxon>Tracheophyta</taxon>
        <taxon>Spermatophyta</taxon>
        <taxon>Magnoliopsida</taxon>
        <taxon>eudicotyledons</taxon>
        <taxon>Gunneridae</taxon>
        <taxon>Pentapetalae</taxon>
        <taxon>rosids</taxon>
        <taxon>malvids</taxon>
        <taxon>Brassicales</taxon>
        <taxon>Brassicaceae</taxon>
        <taxon>Brassiceae</taxon>
        <taxon>Brassica</taxon>
    </lineage>
</organism>
<dbReference type="EMBL" id="JAGKQM010000003">
    <property type="protein sequence ID" value="KAH0936320.1"/>
    <property type="molecule type" value="Genomic_DNA"/>
</dbReference>
<proteinExistence type="predicted"/>
<feature type="non-terminal residue" evidence="1">
    <location>
        <position position="1"/>
    </location>
</feature>
<accession>A0ABQ8E3X1</accession>
<keyword evidence="2" id="KW-1185">Reference proteome</keyword>
<comment type="caution">
    <text evidence="1">The sequence shown here is derived from an EMBL/GenBank/DDBJ whole genome shotgun (WGS) entry which is preliminary data.</text>
</comment>
<protein>
    <submittedName>
        <fullName evidence="1">Uncharacterized protein</fullName>
    </submittedName>
</protein>
<evidence type="ECO:0000313" key="2">
    <source>
        <dbReference type="Proteomes" id="UP000824890"/>
    </source>
</evidence>
<sequence length="88" mass="9590">IERTRLQGLGPTSLYTGIFLTPSLGIPVSYNLSRVAALETWRGTDPEFSREFVGGFVSGKSGRCREAVFPALGQGSFRGTTPMEVDEY</sequence>